<keyword evidence="2" id="KW-1185">Reference proteome</keyword>
<organism evidence="1 2">
    <name type="scientific">Caballeronia udeis</name>
    <dbReference type="NCBI Taxonomy" id="1232866"/>
    <lineage>
        <taxon>Bacteria</taxon>
        <taxon>Pseudomonadati</taxon>
        <taxon>Pseudomonadota</taxon>
        <taxon>Betaproteobacteria</taxon>
        <taxon>Burkholderiales</taxon>
        <taxon>Burkholderiaceae</taxon>
        <taxon>Caballeronia</taxon>
    </lineage>
</organism>
<protein>
    <submittedName>
        <fullName evidence="1">Uncharacterized protein</fullName>
    </submittedName>
</protein>
<reference evidence="1 2" key="1">
    <citation type="submission" date="2024-10" db="EMBL/GenBank/DDBJ databases">
        <authorList>
            <person name="Deangelis K."/>
            <person name="Huntemann M."/>
            <person name="Clum A."/>
            <person name="Wang J."/>
            <person name="Palaniappan K."/>
            <person name="Ritter S."/>
            <person name="Chen I.-M."/>
            <person name="Stamatis D."/>
            <person name="Reddy T."/>
            <person name="O'Malley R."/>
            <person name="Daum C."/>
            <person name="Ng V."/>
            <person name="Ivanova N."/>
            <person name="Kyrpides N."/>
            <person name="Woyke T."/>
        </authorList>
    </citation>
    <scope>NUCLEOTIDE SEQUENCE [LARGE SCALE GENOMIC DNA]</scope>
    <source>
        <strain evidence="1 2">GAS97</strain>
    </source>
</reference>
<dbReference type="Proteomes" id="UP001620514">
    <property type="component" value="Unassembled WGS sequence"/>
</dbReference>
<dbReference type="EMBL" id="JBIYDN010000026">
    <property type="protein sequence ID" value="MFK4446491.1"/>
    <property type="molecule type" value="Genomic_DNA"/>
</dbReference>
<gene>
    <name evidence="1" type="ORF">ABH943_006523</name>
</gene>
<proteinExistence type="predicted"/>
<comment type="caution">
    <text evidence="1">The sequence shown here is derived from an EMBL/GenBank/DDBJ whole genome shotgun (WGS) entry which is preliminary data.</text>
</comment>
<reference evidence="1 2" key="2">
    <citation type="submission" date="2024-11" db="EMBL/GenBank/DDBJ databases">
        <title>Using genomics to understand microbial adaptation to soil warming.</title>
        <authorList>
            <person name="Deangelis K.M. PhD."/>
        </authorList>
    </citation>
    <scope>NUCLEOTIDE SEQUENCE [LARGE SCALE GENOMIC DNA]</scope>
    <source>
        <strain evidence="1 2">GAS97</strain>
    </source>
</reference>
<evidence type="ECO:0000313" key="2">
    <source>
        <dbReference type="Proteomes" id="UP001620514"/>
    </source>
</evidence>
<evidence type="ECO:0000313" key="1">
    <source>
        <dbReference type="EMBL" id="MFK4446491.1"/>
    </source>
</evidence>
<sequence length="55" mass="5881">MRDACTDVRCVDMVFAQWKVVAKSSEAISPESPVPVMASASDRPAVVLRGPQGAY</sequence>
<accession>A0ABW8MUR3</accession>
<name>A0ABW8MUR3_9BURK</name>